<dbReference type="EMBL" id="FOAF01000001">
    <property type="protein sequence ID" value="SEK59501.1"/>
    <property type="molecule type" value="Genomic_DNA"/>
</dbReference>
<name>A0A1H7IAC5_OLID1</name>
<evidence type="ECO:0000313" key="2">
    <source>
        <dbReference type="EMBL" id="SEK59501.1"/>
    </source>
</evidence>
<protein>
    <submittedName>
        <fullName evidence="2">Uncharacterized protein</fullName>
    </submittedName>
</protein>
<reference evidence="3" key="1">
    <citation type="submission" date="2016-10" db="EMBL/GenBank/DDBJ databases">
        <authorList>
            <person name="Varghese N."/>
            <person name="Submissions S."/>
        </authorList>
    </citation>
    <scope>NUCLEOTIDE SEQUENCE [LARGE SCALE GENOMIC DNA]</scope>
    <source>
        <strain evidence="3">DSM 18733</strain>
    </source>
</reference>
<keyword evidence="1" id="KW-0812">Transmembrane</keyword>
<gene>
    <name evidence="2" type="ORF">SAMN05661044_00638</name>
</gene>
<dbReference type="OrthoDB" id="767251at2"/>
<keyword evidence="3" id="KW-1185">Reference proteome</keyword>
<keyword evidence="1" id="KW-1133">Transmembrane helix</keyword>
<dbReference type="RefSeq" id="WP_139202183.1">
    <property type="nucleotide sequence ID" value="NZ_FOAF01000001.1"/>
</dbReference>
<proteinExistence type="predicted"/>
<feature type="transmembrane region" description="Helical" evidence="1">
    <location>
        <begin position="6"/>
        <end position="25"/>
    </location>
</feature>
<dbReference type="Proteomes" id="UP000199421">
    <property type="component" value="Unassembled WGS sequence"/>
</dbReference>
<evidence type="ECO:0000256" key="1">
    <source>
        <dbReference type="SAM" id="Phobius"/>
    </source>
</evidence>
<evidence type="ECO:0000313" key="3">
    <source>
        <dbReference type="Proteomes" id="UP000199421"/>
    </source>
</evidence>
<accession>A0A1H7IAC5</accession>
<organism evidence="2 3">
    <name type="scientific">Olivibacter domesticus</name>
    <name type="common">Pseudosphingobacterium domesticum</name>
    <dbReference type="NCBI Taxonomy" id="407022"/>
    <lineage>
        <taxon>Bacteria</taxon>
        <taxon>Pseudomonadati</taxon>
        <taxon>Bacteroidota</taxon>
        <taxon>Sphingobacteriia</taxon>
        <taxon>Sphingobacteriales</taxon>
        <taxon>Sphingobacteriaceae</taxon>
        <taxon>Olivibacter</taxon>
    </lineage>
</organism>
<dbReference type="AlphaFoldDB" id="A0A1H7IAC5"/>
<keyword evidence="1" id="KW-0472">Membrane</keyword>
<sequence>MKNTIVYVLYSILSVFMSLIFIPLFNRQQLSEPVSWSYGIKRRSATEYNIYFRAKIIGGWHIYSAIQTESNLATVICFNNVWQVKKQGSTIEVGNKITGQHGKFGIMKFYYERLAYFIVTIKMLSEQHPLSVSGTIKFVAGDQKKCLPVKEIPFRIAIKSEHTIQEYE</sequence>
<dbReference type="STRING" id="407022.SAMN05661044_00638"/>